<name>A0A562V8T8_9BACT</name>
<keyword evidence="1" id="KW-1133">Transmembrane helix</keyword>
<dbReference type="InterPro" id="IPR029058">
    <property type="entry name" value="AB_hydrolase_fold"/>
</dbReference>
<accession>A0A562V8T8</accession>
<keyword evidence="3" id="KW-1185">Reference proteome</keyword>
<dbReference type="Gene3D" id="3.40.50.1820">
    <property type="entry name" value="alpha/beta hydrolase"/>
    <property type="match status" value="1"/>
</dbReference>
<dbReference type="SUPFAM" id="SSF53474">
    <property type="entry name" value="alpha/beta-Hydrolases"/>
    <property type="match status" value="1"/>
</dbReference>
<feature type="transmembrane region" description="Helical" evidence="1">
    <location>
        <begin position="478"/>
        <end position="500"/>
    </location>
</feature>
<gene>
    <name evidence="2" type="ORF">JN12_03466</name>
</gene>
<dbReference type="OrthoDB" id="70513at2"/>
<sequence>MGEEQRKRKIIVGVHGIGDQVRNETIQMIARQFCKYYQAPGAVPLGRYHSAFSRHAASGAPPIFFTAHPPDPQLPADLGFREVYWADIPRGVVKDGYTLEETVSWAKTIVERLQTNYPHDAASNPVGIKVEDARQIKRVLEEIIETVTVLERLLFIAEKAGLFSFDLSKVLTDFVGDVQLFTEFETYREQILGRFFDAVRDIHAFDEDTEIHVIAHSEGTVVSFLALLEGLGHKNAQNNNPDWDRDWGWIDRVRSFITIGSPIDKHLILWPELWERFTPQQFAPLRAGRVTWLNYYDFGDPVGFELNSARSWLDERQCRVFAFDEKNDIGFSRYLFPGKAHVDYWDDDGLFRHCISTAITPPPSINGKPLPAKASKPTSSPWARFVQYTVSTICVIALFLAAAFLLGRIVNGLLGCTDSALSLGRASQTVGYFSLLAGVSMAVRIQRLTRIAAWQAAGIAVGILGIFSYLALKDLLPAAHQATAFISAPVWWGAGTLLLSTVAGRIWPDTKLLPLLLTGGGGIAILLGVALLAGTSHGSLWMFLVNGAAFLYLWWLAILVFDLVFIWHRYIRLSMAGKRLHQAYIAQGCLPRSSTVRA</sequence>
<evidence type="ECO:0000313" key="2">
    <source>
        <dbReference type="EMBL" id="TWJ14293.1"/>
    </source>
</evidence>
<organism evidence="2 3">
    <name type="scientific">Geobacter argillaceus</name>
    <dbReference type="NCBI Taxonomy" id="345631"/>
    <lineage>
        <taxon>Bacteria</taxon>
        <taxon>Pseudomonadati</taxon>
        <taxon>Thermodesulfobacteriota</taxon>
        <taxon>Desulfuromonadia</taxon>
        <taxon>Geobacterales</taxon>
        <taxon>Geobacteraceae</taxon>
        <taxon>Geobacter</taxon>
    </lineage>
</organism>
<feature type="transmembrane region" description="Helical" evidence="1">
    <location>
        <begin position="512"/>
        <end position="534"/>
    </location>
</feature>
<feature type="transmembrane region" description="Helical" evidence="1">
    <location>
        <begin position="385"/>
        <end position="406"/>
    </location>
</feature>
<keyword evidence="1" id="KW-0812">Transmembrane</keyword>
<feature type="transmembrane region" description="Helical" evidence="1">
    <location>
        <begin position="452"/>
        <end position="472"/>
    </location>
</feature>
<keyword evidence="1" id="KW-0472">Membrane</keyword>
<dbReference type="Proteomes" id="UP000319449">
    <property type="component" value="Unassembled WGS sequence"/>
</dbReference>
<dbReference type="EMBL" id="VLLN01000029">
    <property type="protein sequence ID" value="TWJ14293.1"/>
    <property type="molecule type" value="Genomic_DNA"/>
</dbReference>
<evidence type="ECO:0000256" key="1">
    <source>
        <dbReference type="SAM" id="Phobius"/>
    </source>
</evidence>
<dbReference type="AlphaFoldDB" id="A0A562V8T8"/>
<comment type="caution">
    <text evidence="2">The sequence shown here is derived from an EMBL/GenBank/DDBJ whole genome shotgun (WGS) entry which is preliminary data.</text>
</comment>
<protein>
    <submittedName>
        <fullName evidence="2">Uncharacterized protein</fullName>
    </submittedName>
</protein>
<reference evidence="2 3" key="1">
    <citation type="submission" date="2019-07" db="EMBL/GenBank/DDBJ databases">
        <title>Genomic Encyclopedia of Archaeal and Bacterial Type Strains, Phase II (KMG-II): from individual species to whole genera.</title>
        <authorList>
            <person name="Goeker M."/>
        </authorList>
    </citation>
    <scope>NUCLEOTIDE SEQUENCE [LARGE SCALE GENOMIC DNA]</scope>
    <source>
        <strain evidence="2 3">ATCC BAA-1139</strain>
    </source>
</reference>
<evidence type="ECO:0000313" key="3">
    <source>
        <dbReference type="Proteomes" id="UP000319449"/>
    </source>
</evidence>
<proteinExistence type="predicted"/>
<dbReference type="RefSeq" id="WP_145025088.1">
    <property type="nucleotide sequence ID" value="NZ_VLLN01000029.1"/>
</dbReference>
<feature type="transmembrane region" description="Helical" evidence="1">
    <location>
        <begin position="540"/>
        <end position="565"/>
    </location>
</feature>